<dbReference type="Pfam" id="PF04227">
    <property type="entry name" value="Indigoidine_A"/>
    <property type="match status" value="1"/>
</dbReference>
<dbReference type="VEuPathDB" id="VectorBase:AMAM001561"/>
<evidence type="ECO:0000313" key="6">
    <source>
        <dbReference type="EnsemblMetazoa" id="AMAM001561-PA"/>
    </source>
</evidence>
<keyword evidence="3" id="KW-0464">Manganese</keyword>
<evidence type="ECO:0000256" key="5">
    <source>
        <dbReference type="ARBA" id="ARBA00023295"/>
    </source>
</evidence>
<dbReference type="SUPFAM" id="SSF110581">
    <property type="entry name" value="Indigoidine synthase A-like"/>
    <property type="match status" value="1"/>
</dbReference>
<dbReference type="Gene3D" id="3.40.1790.10">
    <property type="entry name" value="Indigoidine synthase domain"/>
    <property type="match status" value="1"/>
</dbReference>
<accession>A0A182S822</accession>
<organism evidence="6 7">
    <name type="scientific">Anopheles maculatus</name>
    <dbReference type="NCBI Taxonomy" id="74869"/>
    <lineage>
        <taxon>Eukaryota</taxon>
        <taxon>Metazoa</taxon>
        <taxon>Ecdysozoa</taxon>
        <taxon>Arthropoda</taxon>
        <taxon>Hexapoda</taxon>
        <taxon>Insecta</taxon>
        <taxon>Pterygota</taxon>
        <taxon>Neoptera</taxon>
        <taxon>Endopterygota</taxon>
        <taxon>Diptera</taxon>
        <taxon>Nematocera</taxon>
        <taxon>Culicoidea</taxon>
        <taxon>Culicidae</taxon>
        <taxon>Anophelinae</taxon>
        <taxon>Anopheles</taxon>
        <taxon>Anopheles maculatus group</taxon>
    </lineage>
</organism>
<dbReference type="InterPro" id="IPR007342">
    <property type="entry name" value="PsuG"/>
</dbReference>
<dbReference type="PANTHER" id="PTHR42909">
    <property type="entry name" value="ZGC:136858"/>
    <property type="match status" value="1"/>
</dbReference>
<dbReference type="Proteomes" id="UP000075901">
    <property type="component" value="Unassembled WGS sequence"/>
</dbReference>
<keyword evidence="1" id="KW-0479">Metal-binding</keyword>
<evidence type="ECO:0000256" key="1">
    <source>
        <dbReference type="ARBA" id="ARBA00022723"/>
    </source>
</evidence>
<keyword evidence="7" id="KW-1185">Reference proteome</keyword>
<dbReference type="GO" id="GO:0016798">
    <property type="term" value="F:hydrolase activity, acting on glycosyl bonds"/>
    <property type="evidence" value="ECO:0007669"/>
    <property type="project" value="UniProtKB-KW"/>
</dbReference>
<keyword evidence="2" id="KW-0378">Hydrolase</keyword>
<evidence type="ECO:0000256" key="4">
    <source>
        <dbReference type="ARBA" id="ARBA00023239"/>
    </source>
</evidence>
<dbReference type="EnsemblMetazoa" id="AMAM001561-RA">
    <property type="protein sequence ID" value="AMAM001561-PA"/>
    <property type="gene ID" value="AMAM001561"/>
</dbReference>
<evidence type="ECO:0000256" key="2">
    <source>
        <dbReference type="ARBA" id="ARBA00022801"/>
    </source>
</evidence>
<name>A0A182S822_9DIPT</name>
<keyword evidence="5" id="KW-0326">Glycosidase</keyword>
<dbReference type="GO" id="GO:0004730">
    <property type="term" value="F:pseudouridylate synthase activity"/>
    <property type="evidence" value="ECO:0007669"/>
    <property type="project" value="InterPro"/>
</dbReference>
<dbReference type="InterPro" id="IPR022830">
    <property type="entry name" value="Indigdn_synthA-like"/>
</dbReference>
<protein>
    <recommendedName>
        <fullName evidence="8">Pseudouridine-5'-phosphate glycosidase</fullName>
    </recommendedName>
</protein>
<evidence type="ECO:0008006" key="8">
    <source>
        <dbReference type="Google" id="ProtNLM"/>
    </source>
</evidence>
<keyword evidence="4" id="KW-0456">Lyase</keyword>
<reference evidence="7" key="1">
    <citation type="submission" date="2013-09" db="EMBL/GenBank/DDBJ databases">
        <title>The Genome Sequence of Anopheles maculatus species B.</title>
        <authorList>
            <consortium name="The Broad Institute Genomics Platform"/>
            <person name="Neafsey D.E."/>
            <person name="Besansky N."/>
            <person name="Howell P."/>
            <person name="Walton C."/>
            <person name="Young S.K."/>
            <person name="Zeng Q."/>
            <person name="Gargeya S."/>
            <person name="Fitzgerald M."/>
            <person name="Haas B."/>
            <person name="Abouelleil A."/>
            <person name="Allen A.W."/>
            <person name="Alvarado L."/>
            <person name="Arachchi H.M."/>
            <person name="Berlin A.M."/>
            <person name="Chapman S.B."/>
            <person name="Gainer-Dewar J."/>
            <person name="Goldberg J."/>
            <person name="Griggs A."/>
            <person name="Gujja S."/>
            <person name="Hansen M."/>
            <person name="Howarth C."/>
            <person name="Imamovic A."/>
            <person name="Ireland A."/>
            <person name="Larimer J."/>
            <person name="McCowan C."/>
            <person name="Murphy C."/>
            <person name="Pearson M."/>
            <person name="Poon T.W."/>
            <person name="Priest M."/>
            <person name="Roberts A."/>
            <person name="Saif S."/>
            <person name="Shea T."/>
            <person name="Sisk P."/>
            <person name="Sykes S."/>
            <person name="Wortman J."/>
            <person name="Nusbaum C."/>
            <person name="Birren B."/>
        </authorList>
    </citation>
    <scope>NUCLEOTIDE SEQUENCE [LARGE SCALE GENOMIC DNA]</scope>
    <source>
        <strain evidence="7">maculatus3</strain>
    </source>
</reference>
<dbReference type="AlphaFoldDB" id="A0A182S822"/>
<evidence type="ECO:0000313" key="7">
    <source>
        <dbReference type="Proteomes" id="UP000075901"/>
    </source>
</evidence>
<evidence type="ECO:0000256" key="3">
    <source>
        <dbReference type="ARBA" id="ARBA00023211"/>
    </source>
</evidence>
<proteinExistence type="predicted"/>
<dbReference type="PANTHER" id="PTHR42909:SF1">
    <property type="entry name" value="CARBOHYDRATE KINASE PFKB DOMAIN-CONTAINING PROTEIN"/>
    <property type="match status" value="1"/>
</dbReference>
<dbReference type="GO" id="GO:0005737">
    <property type="term" value="C:cytoplasm"/>
    <property type="evidence" value="ECO:0007669"/>
    <property type="project" value="TreeGrafter"/>
</dbReference>
<reference evidence="6" key="2">
    <citation type="submission" date="2020-05" db="UniProtKB">
        <authorList>
            <consortium name="EnsemblMetazoa"/>
        </authorList>
    </citation>
    <scope>IDENTIFICATION</scope>
    <source>
        <strain evidence="6">maculatus3</strain>
    </source>
</reference>
<sequence length="181" mass="19395">MDVSADLIELGRCPVAVVSSGVKSILDIPRTLEYLETQGVCVTTYGSKDCEFPAFYTRSSGSKAAYNLTSSTEAAKMLHMNRALGLESGILIGVPIPERYAMNATEMDAVIAEALVDAERKRIQGKEVTPFILSAVSKLTRGKSLDANIALIKNNAHVAADIAVELAHIENGTSSEVKHKD</sequence>
<dbReference type="GO" id="GO:0046872">
    <property type="term" value="F:metal ion binding"/>
    <property type="evidence" value="ECO:0007669"/>
    <property type="project" value="UniProtKB-KW"/>
</dbReference>